<dbReference type="AlphaFoldDB" id="A0A8J4V7Y8"/>
<feature type="transmembrane region" description="Helical" evidence="5">
    <location>
        <begin position="154"/>
        <end position="175"/>
    </location>
</feature>
<dbReference type="InterPro" id="IPR006603">
    <property type="entry name" value="PQ-loop_rpt"/>
</dbReference>
<evidence type="ECO:0008006" key="8">
    <source>
        <dbReference type="Google" id="ProtNLM"/>
    </source>
</evidence>
<keyword evidence="2 5" id="KW-0812">Transmembrane</keyword>
<dbReference type="Proteomes" id="UP000695562">
    <property type="component" value="Unassembled WGS sequence"/>
</dbReference>
<sequence length="356" mass="39428">MSSKFCINGTAPPETSSDFESILINMDAAKIALGVFLILGGVASTLPQHIKIIKTKSVLGLSYLWMFLGNVNQFSAVMNAFVLKYPQIKACSVLGVAACTPSLLSLYQLFALWVFTFPLYILFLIFSPRDIASISKENPQDIASAQKEYKISKFFFLGLLAFLLIIPMVMAITIAHTGMCSSATYSLGYAMGILSTIITFVQWSPQIYKTIRAKSVGSFSIAMLCIQGPGTLIILYFLIFVSKESISTWLSYLSALVQIIVLLVLLIYYDRRNKKIQKEIEDAEKTDSFGSSPNGSQVYSDTDPLLSHKLMPVDTNIATTMVRSDSLDEAYFNNSQISTSITNTSILRDHDDYDDI</sequence>
<feature type="transmembrane region" description="Helical" evidence="5">
    <location>
        <begin position="58"/>
        <end position="83"/>
    </location>
</feature>
<dbReference type="PANTHER" id="PTHR16201:SF11">
    <property type="entry name" value="PQ-LOOP REPEAT-CONTAINING PROTEIN"/>
    <property type="match status" value="1"/>
</dbReference>
<evidence type="ECO:0000256" key="5">
    <source>
        <dbReference type="SAM" id="Phobius"/>
    </source>
</evidence>
<gene>
    <name evidence="6" type="ORF">CYY_001407</name>
</gene>
<evidence type="ECO:0000256" key="2">
    <source>
        <dbReference type="ARBA" id="ARBA00022692"/>
    </source>
</evidence>
<evidence type="ECO:0000256" key="3">
    <source>
        <dbReference type="ARBA" id="ARBA00022989"/>
    </source>
</evidence>
<dbReference type="GO" id="GO:0016020">
    <property type="term" value="C:membrane"/>
    <property type="evidence" value="ECO:0007669"/>
    <property type="project" value="UniProtKB-SubCell"/>
</dbReference>
<organism evidence="6 7">
    <name type="scientific">Polysphondylium violaceum</name>
    <dbReference type="NCBI Taxonomy" id="133409"/>
    <lineage>
        <taxon>Eukaryota</taxon>
        <taxon>Amoebozoa</taxon>
        <taxon>Evosea</taxon>
        <taxon>Eumycetozoa</taxon>
        <taxon>Dictyostelia</taxon>
        <taxon>Dictyosteliales</taxon>
        <taxon>Dictyosteliaceae</taxon>
        <taxon>Polysphondylium</taxon>
    </lineage>
</organism>
<feature type="transmembrane region" description="Helical" evidence="5">
    <location>
        <begin position="103"/>
        <end position="126"/>
    </location>
</feature>
<comment type="caution">
    <text evidence="6">The sequence shown here is derived from an EMBL/GenBank/DDBJ whole genome shotgun (WGS) entry which is preliminary data.</text>
</comment>
<evidence type="ECO:0000256" key="4">
    <source>
        <dbReference type="ARBA" id="ARBA00023136"/>
    </source>
</evidence>
<dbReference type="EMBL" id="AJWJ01000033">
    <property type="protein sequence ID" value="KAF2077282.1"/>
    <property type="molecule type" value="Genomic_DNA"/>
</dbReference>
<protein>
    <recommendedName>
        <fullName evidence="8">PQ-loop repeat-containing protein</fullName>
    </recommendedName>
</protein>
<dbReference type="InterPro" id="IPR051415">
    <property type="entry name" value="LAAT-1"/>
</dbReference>
<keyword evidence="3 5" id="KW-1133">Transmembrane helix</keyword>
<dbReference type="PANTHER" id="PTHR16201">
    <property type="entry name" value="SEVEN TRANSMEMBRANE PROTEIN 1-RELATED"/>
    <property type="match status" value="1"/>
</dbReference>
<feature type="transmembrane region" description="Helical" evidence="5">
    <location>
        <begin position="216"/>
        <end position="240"/>
    </location>
</feature>
<proteinExistence type="predicted"/>
<evidence type="ECO:0000256" key="1">
    <source>
        <dbReference type="ARBA" id="ARBA00004141"/>
    </source>
</evidence>
<name>A0A8J4V7Y8_9MYCE</name>
<feature type="transmembrane region" description="Helical" evidence="5">
    <location>
        <begin position="28"/>
        <end position="46"/>
    </location>
</feature>
<keyword evidence="7" id="KW-1185">Reference proteome</keyword>
<reference evidence="6" key="1">
    <citation type="submission" date="2020-01" db="EMBL/GenBank/DDBJ databases">
        <title>Development of genomics and gene disruption for Polysphondylium violaceum indicates a role for the polyketide synthase stlB in stalk morphogenesis.</title>
        <authorList>
            <person name="Narita B."/>
            <person name="Kawabe Y."/>
            <person name="Kin K."/>
            <person name="Saito T."/>
            <person name="Gibbs R."/>
            <person name="Kuspa A."/>
            <person name="Muzny D."/>
            <person name="Queller D."/>
            <person name="Richards S."/>
            <person name="Strassman J."/>
            <person name="Sucgang R."/>
            <person name="Worley K."/>
            <person name="Schaap P."/>
        </authorList>
    </citation>
    <scope>NUCLEOTIDE SEQUENCE</scope>
    <source>
        <strain evidence="6">QSvi11</strain>
    </source>
</reference>
<feature type="transmembrane region" description="Helical" evidence="5">
    <location>
        <begin position="187"/>
        <end position="204"/>
    </location>
</feature>
<feature type="transmembrane region" description="Helical" evidence="5">
    <location>
        <begin position="246"/>
        <end position="269"/>
    </location>
</feature>
<dbReference type="SMART" id="SM00679">
    <property type="entry name" value="CTNS"/>
    <property type="match status" value="2"/>
</dbReference>
<dbReference type="Gene3D" id="1.20.1280.290">
    <property type="match status" value="2"/>
</dbReference>
<evidence type="ECO:0000313" key="6">
    <source>
        <dbReference type="EMBL" id="KAF2077282.1"/>
    </source>
</evidence>
<dbReference type="OrthoDB" id="19344at2759"/>
<keyword evidence="4 5" id="KW-0472">Membrane</keyword>
<accession>A0A8J4V7Y8</accession>
<dbReference type="Pfam" id="PF04193">
    <property type="entry name" value="PQ-loop"/>
    <property type="match status" value="2"/>
</dbReference>
<evidence type="ECO:0000313" key="7">
    <source>
        <dbReference type="Proteomes" id="UP000695562"/>
    </source>
</evidence>
<comment type="subcellular location">
    <subcellularLocation>
        <location evidence="1">Membrane</location>
        <topology evidence="1">Multi-pass membrane protein</topology>
    </subcellularLocation>
</comment>